<feature type="transmembrane region" description="Helical" evidence="2">
    <location>
        <begin position="357"/>
        <end position="384"/>
    </location>
</feature>
<comment type="caution">
    <text evidence="4">The sequence shown here is derived from an EMBL/GenBank/DDBJ whole genome shotgun (WGS) entry which is preliminary data.</text>
</comment>
<dbReference type="GO" id="GO:0030131">
    <property type="term" value="C:clathrin adaptor complex"/>
    <property type="evidence" value="ECO:0007669"/>
    <property type="project" value="InterPro"/>
</dbReference>
<keyword evidence="2" id="KW-0472">Membrane</keyword>
<feature type="domain" description="Beta-adaptin appendage C-terminal subdomain" evidence="3">
    <location>
        <begin position="497"/>
        <end position="596"/>
    </location>
</feature>
<feature type="compositionally biased region" description="Acidic residues" evidence="1">
    <location>
        <begin position="401"/>
        <end position="416"/>
    </location>
</feature>
<keyword evidence="5" id="KW-1185">Reference proteome</keyword>
<evidence type="ECO:0000313" key="4">
    <source>
        <dbReference type="EMBL" id="GMH54842.1"/>
    </source>
</evidence>
<proteinExistence type="predicted"/>
<dbReference type="OrthoDB" id="200949at2759"/>
<dbReference type="Gene3D" id="3.30.310.10">
    <property type="entry name" value="TATA-Binding Protein"/>
    <property type="match status" value="1"/>
</dbReference>
<feature type="compositionally biased region" description="Acidic residues" evidence="1">
    <location>
        <begin position="425"/>
        <end position="442"/>
    </location>
</feature>
<feature type="region of interest" description="Disordered" evidence="1">
    <location>
        <begin position="400"/>
        <end position="456"/>
    </location>
</feature>
<evidence type="ECO:0000256" key="2">
    <source>
        <dbReference type="SAM" id="Phobius"/>
    </source>
</evidence>
<evidence type="ECO:0000259" key="3">
    <source>
        <dbReference type="Pfam" id="PF09066"/>
    </source>
</evidence>
<dbReference type="Pfam" id="PF09066">
    <property type="entry name" value="B2-adapt-app_C"/>
    <property type="match status" value="1"/>
</dbReference>
<dbReference type="InterPro" id="IPR015151">
    <property type="entry name" value="B-adaptin_app_sub_C"/>
</dbReference>
<organism evidence="4 5">
    <name type="scientific">Triparma retinervis</name>
    <dbReference type="NCBI Taxonomy" id="2557542"/>
    <lineage>
        <taxon>Eukaryota</taxon>
        <taxon>Sar</taxon>
        <taxon>Stramenopiles</taxon>
        <taxon>Ochrophyta</taxon>
        <taxon>Bolidophyceae</taxon>
        <taxon>Parmales</taxon>
        <taxon>Triparmaceae</taxon>
        <taxon>Triparma</taxon>
    </lineage>
</organism>
<gene>
    <name evidence="4" type="ORF">TrRE_jg696</name>
</gene>
<sequence>MDPSREEEEGESGEQDGRGFGGQAKREGGRDITGGVGGVEVEAEDDRKPAAKGSGAGEGAADGGLLRLRDVSNGVEKGEGGPKSPGGGRNILESINMLRKSKKIAPPELTKSLKKLKLPKGLKPSKKKIKGVAENSSREISRLLVNARRGELLSLSSIVVSMVAELYPISPHYNIGLAFFSVYLHNLTPSGKGEGGGGGGGGRKRNKFYAEYEQPTKGYFSAFALAVCLSVFVDIDFLSSSQRPHIVGPSDLTVNTIEGPSDLQTVSNIAVGMNMFLKVGMAYNLTSQFRSGLRLQRRLWRPLKYFVPSVNMPRKAKTKEVIMKRLMAIAWIELISFVAMLVLSMVAAFRAPKPVRVVLSLAVVTQTLSDILVPLLFLVVGWYVKVNDSRRRRKIRMEGEGAYDSEEEEESSDESSSESSSSSGSDDDDDDDSSGSDEEGGGDVENYYGEDNSVQAQPEVYYTENGDYYYYDPNTGEEKAAEVGDTRGEDELDRAVSCNPQEFSSEWESLFDCKGFQCRCELNPLMIEIKTHLNNANIVIIASGVLDGVMTLYCLGQKEGVRCYIEMKYNQGDNLLEIKFKSQVPELISTVVKTLNLKGLFGNVVEE</sequence>
<dbReference type="InterPro" id="IPR012295">
    <property type="entry name" value="TBP_dom_sf"/>
</dbReference>
<protein>
    <recommendedName>
        <fullName evidence="3">Beta-adaptin appendage C-terminal subdomain domain-containing protein</fullName>
    </recommendedName>
</protein>
<dbReference type="EMBL" id="BRXZ01002118">
    <property type="protein sequence ID" value="GMH54842.1"/>
    <property type="molecule type" value="Genomic_DNA"/>
</dbReference>
<feature type="compositionally biased region" description="Acidic residues" evidence="1">
    <location>
        <begin position="1"/>
        <end position="14"/>
    </location>
</feature>
<keyword evidence="2" id="KW-1133">Transmembrane helix</keyword>
<keyword evidence="2" id="KW-0812">Transmembrane</keyword>
<reference evidence="4" key="1">
    <citation type="submission" date="2022-07" db="EMBL/GenBank/DDBJ databases">
        <title>Genome analysis of Parmales, a sister group of diatoms, reveals the evolutionary specialization of diatoms from phago-mixotrophs to photoautotrophs.</title>
        <authorList>
            <person name="Ban H."/>
            <person name="Sato S."/>
            <person name="Yoshikawa S."/>
            <person name="Kazumasa Y."/>
            <person name="Nakamura Y."/>
            <person name="Ichinomiya M."/>
            <person name="Saitoh K."/>
            <person name="Sato N."/>
            <person name="Blanc-Mathieu R."/>
            <person name="Endo H."/>
            <person name="Kuwata A."/>
            <person name="Ogata H."/>
        </authorList>
    </citation>
    <scope>NUCLEOTIDE SEQUENCE</scope>
</reference>
<dbReference type="AlphaFoldDB" id="A0A9W7DU01"/>
<dbReference type="GO" id="GO:0006886">
    <property type="term" value="P:intracellular protein transport"/>
    <property type="evidence" value="ECO:0007669"/>
    <property type="project" value="InterPro"/>
</dbReference>
<feature type="region of interest" description="Disordered" evidence="1">
    <location>
        <begin position="1"/>
        <end position="90"/>
    </location>
</feature>
<dbReference type="CDD" id="cd00201">
    <property type="entry name" value="WW"/>
    <property type="match status" value="1"/>
</dbReference>
<dbReference type="GO" id="GO:0016192">
    <property type="term" value="P:vesicle-mediated transport"/>
    <property type="evidence" value="ECO:0007669"/>
    <property type="project" value="InterPro"/>
</dbReference>
<name>A0A9W7DU01_9STRA</name>
<feature type="transmembrane region" description="Helical" evidence="2">
    <location>
        <begin position="326"/>
        <end position="351"/>
    </location>
</feature>
<evidence type="ECO:0000256" key="1">
    <source>
        <dbReference type="SAM" id="MobiDB-lite"/>
    </source>
</evidence>
<accession>A0A9W7DU01</accession>
<dbReference type="Proteomes" id="UP001165082">
    <property type="component" value="Unassembled WGS sequence"/>
</dbReference>
<evidence type="ECO:0000313" key="5">
    <source>
        <dbReference type="Proteomes" id="UP001165082"/>
    </source>
</evidence>
<dbReference type="InterPro" id="IPR001202">
    <property type="entry name" value="WW_dom"/>
</dbReference>